<protein>
    <submittedName>
        <fullName evidence="2">Uncharacterized protein</fullName>
    </submittedName>
</protein>
<dbReference type="OrthoDB" id="19938at2759"/>
<gene>
    <name evidence="2" type="ORF">MENT_LOCUS37220</name>
</gene>
<feature type="compositionally biased region" description="Polar residues" evidence="1">
    <location>
        <begin position="48"/>
        <end position="60"/>
    </location>
</feature>
<name>A0A6V7WCW9_MELEN</name>
<sequence length="762" mass="86149">MNKKNELRLKLLSRQQHIPKAKRPAALVASAAVAPVKRSKFENPRKPQPTSSLTNVTTAAGPSEAPQAKNQRNFLSHPVTVQNHGVGNNLTSKQNTFGQFRVSAQTETKELECQPLRKEVESFPVTSRVNSSVSRETDSEQQNSLISGIDEQKGSQHQSNFVHQFGLSSCDESTIDKALIGMLPTTALSGLESFGLSTLAFSKLVSIITSSEFHHKIDEKTAETIIPFLSAYQLRGANNNVNQLISFFRSKFPLIGNDEPLDIKQTFINFPPHLLCNTTSNTFTKEIADVNLVALSSFSDEDGLISGSYNEEKEIDEQASPNELLKILCSDNAKNNTHNALLLQNYCLHRPDILDLNSNNFDEQVQILFSSKSEFAKELIVKIVNHSSALVIRKVIDKLLFKFDERFLPSSVINFVVTLCNSSPSLVKAKLDKLQCSFLTLYFVEALFQSPQEKDFTDELDKFVTIIQLLIQSSSVGMPKDKFSDISLHGFGSTLLAYLLRFFREQEAKYQNSQKRKQILQKLSERLFQKFPLIPRDISFLSISGDHHRQLSVLDIADADKILEQTISECFEMVKSTSSVTSTQTKDKNIVIDKLENLVKFTKTSPTLMIRQMPVIASKVQDLVENLSGREIRFSTAVPLLLYILDIIMIAMKRKIVLTFEKEGTQKDKTCYLLQIRSFLAVLKSIFQIFQNRKNRQIPFLTEKALQAIVLFIKENQNFSSDLLDDVPMLKEILDRQQHVLSQMDKEILKREISKITNVENL</sequence>
<feature type="region of interest" description="Disordered" evidence="1">
    <location>
        <begin position="38"/>
        <end position="67"/>
    </location>
</feature>
<evidence type="ECO:0000313" key="2">
    <source>
        <dbReference type="EMBL" id="CAD2184841.1"/>
    </source>
</evidence>
<evidence type="ECO:0000313" key="3">
    <source>
        <dbReference type="Proteomes" id="UP000580250"/>
    </source>
</evidence>
<reference evidence="2 3" key="1">
    <citation type="submission" date="2020-08" db="EMBL/GenBank/DDBJ databases">
        <authorList>
            <person name="Koutsovoulos G."/>
            <person name="Danchin GJ E."/>
        </authorList>
    </citation>
    <scope>NUCLEOTIDE SEQUENCE [LARGE SCALE GENOMIC DNA]</scope>
</reference>
<dbReference type="EMBL" id="CAJEWN010000518">
    <property type="protein sequence ID" value="CAD2184841.1"/>
    <property type="molecule type" value="Genomic_DNA"/>
</dbReference>
<accession>A0A6V7WCW9</accession>
<evidence type="ECO:0000256" key="1">
    <source>
        <dbReference type="SAM" id="MobiDB-lite"/>
    </source>
</evidence>
<proteinExistence type="predicted"/>
<organism evidence="2 3">
    <name type="scientific">Meloidogyne enterolobii</name>
    <name type="common">Root-knot nematode worm</name>
    <name type="synonym">Meloidogyne mayaguensis</name>
    <dbReference type="NCBI Taxonomy" id="390850"/>
    <lineage>
        <taxon>Eukaryota</taxon>
        <taxon>Metazoa</taxon>
        <taxon>Ecdysozoa</taxon>
        <taxon>Nematoda</taxon>
        <taxon>Chromadorea</taxon>
        <taxon>Rhabditida</taxon>
        <taxon>Tylenchina</taxon>
        <taxon>Tylenchomorpha</taxon>
        <taxon>Tylenchoidea</taxon>
        <taxon>Meloidogynidae</taxon>
        <taxon>Meloidogyninae</taxon>
        <taxon>Meloidogyne</taxon>
    </lineage>
</organism>
<dbReference type="Proteomes" id="UP000580250">
    <property type="component" value="Unassembled WGS sequence"/>
</dbReference>
<comment type="caution">
    <text evidence="2">The sequence shown here is derived from an EMBL/GenBank/DDBJ whole genome shotgun (WGS) entry which is preliminary data.</text>
</comment>
<dbReference type="AlphaFoldDB" id="A0A6V7WCW9"/>